<dbReference type="AlphaFoldDB" id="A0A9Q0N8X1"/>
<keyword evidence="3" id="KW-1185">Reference proteome</keyword>
<name>A0A9Q0N8X1_9DIPT</name>
<dbReference type="EMBL" id="WJQU01000001">
    <property type="protein sequence ID" value="KAJ6645246.1"/>
    <property type="molecule type" value="Genomic_DNA"/>
</dbReference>
<feature type="signal peptide" evidence="1">
    <location>
        <begin position="1"/>
        <end position="21"/>
    </location>
</feature>
<evidence type="ECO:0000256" key="1">
    <source>
        <dbReference type="SAM" id="SignalP"/>
    </source>
</evidence>
<dbReference type="Proteomes" id="UP001151699">
    <property type="component" value="Chromosome A"/>
</dbReference>
<evidence type="ECO:0008006" key="4">
    <source>
        <dbReference type="Google" id="ProtNLM"/>
    </source>
</evidence>
<proteinExistence type="predicted"/>
<reference evidence="2" key="1">
    <citation type="submission" date="2022-07" db="EMBL/GenBank/DDBJ databases">
        <authorList>
            <person name="Trinca V."/>
            <person name="Uliana J.V.C."/>
            <person name="Torres T.T."/>
            <person name="Ward R.J."/>
            <person name="Monesi N."/>
        </authorList>
    </citation>
    <scope>NUCLEOTIDE SEQUENCE</scope>
    <source>
        <strain evidence="2">HSMRA1968</strain>
        <tissue evidence="2">Whole embryos</tissue>
    </source>
</reference>
<gene>
    <name evidence="2" type="ORF">Bhyg_00450</name>
</gene>
<organism evidence="2 3">
    <name type="scientific">Pseudolycoriella hygida</name>
    <dbReference type="NCBI Taxonomy" id="35572"/>
    <lineage>
        <taxon>Eukaryota</taxon>
        <taxon>Metazoa</taxon>
        <taxon>Ecdysozoa</taxon>
        <taxon>Arthropoda</taxon>
        <taxon>Hexapoda</taxon>
        <taxon>Insecta</taxon>
        <taxon>Pterygota</taxon>
        <taxon>Neoptera</taxon>
        <taxon>Endopterygota</taxon>
        <taxon>Diptera</taxon>
        <taxon>Nematocera</taxon>
        <taxon>Sciaroidea</taxon>
        <taxon>Sciaridae</taxon>
        <taxon>Pseudolycoriella</taxon>
    </lineage>
</organism>
<protein>
    <recommendedName>
        <fullName evidence="4">Nodule Cysteine-Rich (NCR) secreted peptide</fullName>
    </recommendedName>
</protein>
<evidence type="ECO:0000313" key="2">
    <source>
        <dbReference type="EMBL" id="KAJ6645246.1"/>
    </source>
</evidence>
<comment type="caution">
    <text evidence="2">The sequence shown here is derived from an EMBL/GenBank/DDBJ whole genome shotgun (WGS) entry which is preliminary data.</text>
</comment>
<feature type="chain" id="PRO_5040165523" description="Nodule Cysteine-Rich (NCR) secreted peptide" evidence="1">
    <location>
        <begin position="22"/>
        <end position="72"/>
    </location>
</feature>
<sequence length="72" mass="8209">MKYLWILNIFLFAIFINFASAVKCWKRSPNLIPTLCECSEGADDGNCVYDTRLKCEEFYCLGKIASADPIHP</sequence>
<accession>A0A9Q0N8X1</accession>
<evidence type="ECO:0000313" key="3">
    <source>
        <dbReference type="Proteomes" id="UP001151699"/>
    </source>
</evidence>
<keyword evidence="1" id="KW-0732">Signal</keyword>